<dbReference type="Gene3D" id="3.40.50.1820">
    <property type="entry name" value="alpha/beta hydrolase"/>
    <property type="match status" value="1"/>
</dbReference>
<dbReference type="OrthoDB" id="9805123at2"/>
<name>A0A318ELS2_9GAMM</name>
<comment type="caution">
    <text evidence="3">The sequence shown here is derived from an EMBL/GenBank/DDBJ whole genome shotgun (WGS) entry which is preliminary data.</text>
</comment>
<organism evidence="3 4">
    <name type="scientific">Sinimarinibacterium flocculans</name>
    <dbReference type="NCBI Taxonomy" id="985250"/>
    <lineage>
        <taxon>Bacteria</taxon>
        <taxon>Pseudomonadati</taxon>
        <taxon>Pseudomonadota</taxon>
        <taxon>Gammaproteobacteria</taxon>
        <taxon>Nevskiales</taxon>
        <taxon>Nevskiaceae</taxon>
        <taxon>Sinimarinibacterium</taxon>
    </lineage>
</organism>
<protein>
    <submittedName>
        <fullName evidence="3">Alpha-beta hydrolase superfamily lysophospholipase</fullName>
    </submittedName>
</protein>
<evidence type="ECO:0000256" key="1">
    <source>
        <dbReference type="ARBA" id="ARBA00022801"/>
    </source>
</evidence>
<dbReference type="PANTHER" id="PTHR22946:SF9">
    <property type="entry name" value="POLYKETIDE TRANSFERASE AF380"/>
    <property type="match status" value="1"/>
</dbReference>
<keyword evidence="4" id="KW-1185">Reference proteome</keyword>
<feature type="domain" description="Serine aminopeptidase S33" evidence="2">
    <location>
        <begin position="38"/>
        <end position="274"/>
    </location>
</feature>
<accession>A0A318ELS2</accession>
<dbReference type="SUPFAM" id="SSF53474">
    <property type="entry name" value="alpha/beta-Hydrolases"/>
    <property type="match status" value="1"/>
</dbReference>
<dbReference type="Pfam" id="PF12146">
    <property type="entry name" value="Hydrolase_4"/>
    <property type="match status" value="1"/>
</dbReference>
<evidence type="ECO:0000313" key="3">
    <source>
        <dbReference type="EMBL" id="PXV70180.1"/>
    </source>
</evidence>
<dbReference type="RefSeq" id="WP_110263876.1">
    <property type="nucleotide sequence ID" value="NZ_CAWNXA010000002.1"/>
</dbReference>
<dbReference type="AlphaFoldDB" id="A0A318ELS2"/>
<dbReference type="Proteomes" id="UP000248330">
    <property type="component" value="Unassembled WGS sequence"/>
</dbReference>
<dbReference type="EMBL" id="QICN01000002">
    <property type="protein sequence ID" value="PXV70180.1"/>
    <property type="molecule type" value="Genomic_DNA"/>
</dbReference>
<dbReference type="InterPro" id="IPR029058">
    <property type="entry name" value="AB_hydrolase_fold"/>
</dbReference>
<dbReference type="InterPro" id="IPR050261">
    <property type="entry name" value="FrsA_esterase"/>
</dbReference>
<reference evidence="3 4" key="1">
    <citation type="submission" date="2018-04" db="EMBL/GenBank/DDBJ databases">
        <title>Genomic Encyclopedia of Type Strains, Phase IV (KMG-IV): sequencing the most valuable type-strain genomes for metagenomic binning, comparative biology and taxonomic classification.</title>
        <authorList>
            <person name="Goeker M."/>
        </authorList>
    </citation>
    <scope>NUCLEOTIDE SEQUENCE [LARGE SCALE GENOMIC DNA]</scope>
    <source>
        <strain evidence="3 4">DSM 104150</strain>
    </source>
</reference>
<evidence type="ECO:0000313" key="4">
    <source>
        <dbReference type="Proteomes" id="UP000248330"/>
    </source>
</evidence>
<dbReference type="PANTHER" id="PTHR22946">
    <property type="entry name" value="DIENELACTONE HYDROLASE DOMAIN-CONTAINING PROTEIN-RELATED"/>
    <property type="match status" value="1"/>
</dbReference>
<keyword evidence="1 3" id="KW-0378">Hydrolase</keyword>
<evidence type="ECO:0000259" key="2">
    <source>
        <dbReference type="Pfam" id="PF12146"/>
    </source>
</evidence>
<dbReference type="GO" id="GO:0052689">
    <property type="term" value="F:carboxylic ester hydrolase activity"/>
    <property type="evidence" value="ECO:0007669"/>
    <property type="project" value="UniProtKB-ARBA"/>
</dbReference>
<dbReference type="Gene3D" id="1.10.10.800">
    <property type="match status" value="1"/>
</dbReference>
<sequence>MGEQFEPIEFHSHGVTVRGAHFRPQSEVLAAGSGAAPCVVMAHGLGGVRAARLDAFAERFAAAGLHVMVFDYRYFGDSDGEPRQHFNIRAQLDDWAAAIACARKLDGVDAKRIALWGSSFSGGHVVTAAVEDGHVQAVSSQGPMMDGFAALTNVVRYAGALQALRVTAHALWDTLLIPSGRRHLIPLVAEPGELGVMTSADAQSGYTAIVPPDWRNEITAGWLLELPLYRPIAKAHRLPCPTLICICTQDSVAPASAAEKTAAAAGDRAEIRRYDIGHFDIYVGDGFERAVSDQTEFFCRVLRAPAD</sequence>
<dbReference type="InterPro" id="IPR022742">
    <property type="entry name" value="Hydrolase_4"/>
</dbReference>
<proteinExistence type="predicted"/>
<gene>
    <name evidence="3" type="ORF">C8D93_10232</name>
</gene>